<feature type="region of interest" description="Disordered" evidence="1">
    <location>
        <begin position="1"/>
        <end position="36"/>
    </location>
</feature>
<proteinExistence type="predicted"/>
<name>A0A139GV27_9PEZI</name>
<comment type="caution">
    <text evidence="3">The sequence shown here is derived from an EMBL/GenBank/DDBJ whole genome shotgun (WGS) entry which is preliminary data.</text>
</comment>
<dbReference type="OrthoDB" id="5521299at2759"/>
<dbReference type="Proteomes" id="UP000070133">
    <property type="component" value="Unassembled WGS sequence"/>
</dbReference>
<dbReference type="EMBL" id="LFZN01000338">
    <property type="protein sequence ID" value="KXS94035.1"/>
    <property type="molecule type" value="Genomic_DNA"/>
</dbReference>
<evidence type="ECO:0000313" key="3">
    <source>
        <dbReference type="EMBL" id="KXS94036.1"/>
    </source>
</evidence>
<dbReference type="InterPro" id="IPR046896">
    <property type="entry name" value="Cup1-like_N"/>
</dbReference>
<dbReference type="AlphaFoldDB" id="A0A139GV27"/>
<feature type="domain" description="LYR motif-containing protein Cup1-like N-terminal" evidence="2">
    <location>
        <begin position="64"/>
        <end position="149"/>
    </location>
</feature>
<accession>A0A139GV27</accession>
<evidence type="ECO:0000259" key="2">
    <source>
        <dbReference type="Pfam" id="PF20263"/>
    </source>
</evidence>
<evidence type="ECO:0000313" key="4">
    <source>
        <dbReference type="Proteomes" id="UP000070133"/>
    </source>
</evidence>
<evidence type="ECO:0000256" key="1">
    <source>
        <dbReference type="SAM" id="MobiDB-lite"/>
    </source>
</evidence>
<keyword evidence="4" id="KW-1185">Reference proteome</keyword>
<feature type="compositionally biased region" description="Basic residues" evidence="1">
    <location>
        <begin position="1"/>
        <end position="12"/>
    </location>
</feature>
<gene>
    <name evidence="3" type="ORF">AC578_1706</name>
</gene>
<reference evidence="3 4" key="1">
    <citation type="submission" date="2015-07" db="EMBL/GenBank/DDBJ databases">
        <title>Comparative genomics of the Sigatoka disease complex on banana suggests a link between parallel evolutionary changes in Pseudocercospora fijiensis and Pseudocercospora eumusae and increased virulence on the banana host.</title>
        <authorList>
            <person name="Chang T.-C."/>
            <person name="Salvucci A."/>
            <person name="Crous P.W."/>
            <person name="Stergiopoulos I."/>
        </authorList>
    </citation>
    <scope>NUCLEOTIDE SEQUENCE [LARGE SCALE GENOMIC DNA]</scope>
    <source>
        <strain evidence="3 4">CBS 114824</strain>
    </source>
</reference>
<organism evidence="3 4">
    <name type="scientific">Pseudocercospora eumusae</name>
    <dbReference type="NCBI Taxonomy" id="321146"/>
    <lineage>
        <taxon>Eukaryota</taxon>
        <taxon>Fungi</taxon>
        <taxon>Dikarya</taxon>
        <taxon>Ascomycota</taxon>
        <taxon>Pezizomycotina</taxon>
        <taxon>Dothideomycetes</taxon>
        <taxon>Dothideomycetidae</taxon>
        <taxon>Mycosphaerellales</taxon>
        <taxon>Mycosphaerellaceae</taxon>
        <taxon>Pseudocercospora</taxon>
    </lineage>
</organism>
<dbReference type="CDD" id="cd20273">
    <property type="entry name" value="Complex1_LYR_unchar"/>
    <property type="match status" value="1"/>
</dbReference>
<dbReference type="Pfam" id="PF20263">
    <property type="entry name" value="LYRM2-like"/>
    <property type="match status" value="1"/>
</dbReference>
<protein>
    <recommendedName>
        <fullName evidence="2">LYR motif-containing protein Cup1-like N-terminal domain-containing protein</fullName>
    </recommendedName>
</protein>
<sequence>MLRSAHTRRPFLRCHGGVSSAPTPTVRTKSSKRSPPSVVVKHKDYLHLAYRPDSNLSASIRSIMRGLLRECTYLPDPNARSYISQHFLTRCRKASFTNPDKSGGAYRLLKLARQMRNGLERANEGDRDALLRCLEWAYGRRGKRRYELLKPLMATEGRQEILHVMSECPGSEKDDGIEGESHGFDSEQEDIEVGHGVGDAGDTADQAVERDVSSTDKPLPSLTPELYALAASQKTLNLPSSKKAPKQLQPVVPEFNARLLPMPKKRVKNLTDRWYAKVLARILPPLPVGEWEQLRKWALGIDMPRVKQRRRSSEVIPNRGHFGGHTALEAIVVKGQLDPKYFRHEKANEITPRFMQRLWAQVFSDCPVMDWDDSKKKWSVRWGIQELQRSRRQD</sequence>
<dbReference type="EMBL" id="LFZN01000338">
    <property type="protein sequence ID" value="KXS94036.1"/>
    <property type="molecule type" value="Genomic_DNA"/>
</dbReference>